<dbReference type="STRING" id="301148.B4135_1275"/>
<name>A0A150MDU5_9BACI</name>
<dbReference type="AlphaFoldDB" id="A0A150MDU5"/>
<protein>
    <submittedName>
        <fullName evidence="2">Uncharacterized protein</fullName>
    </submittedName>
</protein>
<dbReference type="Proteomes" id="UP000075683">
    <property type="component" value="Unassembled WGS sequence"/>
</dbReference>
<feature type="region of interest" description="Disordered" evidence="1">
    <location>
        <begin position="37"/>
        <end position="61"/>
    </location>
</feature>
<gene>
    <name evidence="2" type="ORF">B4135_1275</name>
</gene>
<proteinExistence type="predicted"/>
<evidence type="ECO:0000313" key="2">
    <source>
        <dbReference type="EMBL" id="KYD22485.1"/>
    </source>
</evidence>
<organism evidence="2 3">
    <name type="scientific">Caldibacillus debilis</name>
    <dbReference type="NCBI Taxonomy" id="301148"/>
    <lineage>
        <taxon>Bacteria</taxon>
        <taxon>Bacillati</taxon>
        <taxon>Bacillota</taxon>
        <taxon>Bacilli</taxon>
        <taxon>Bacillales</taxon>
        <taxon>Bacillaceae</taxon>
        <taxon>Caldibacillus</taxon>
    </lineage>
</organism>
<evidence type="ECO:0000256" key="1">
    <source>
        <dbReference type="SAM" id="MobiDB-lite"/>
    </source>
</evidence>
<accession>A0A150MDU5</accession>
<dbReference type="EMBL" id="LQYT01000010">
    <property type="protein sequence ID" value="KYD22485.1"/>
    <property type="molecule type" value="Genomic_DNA"/>
</dbReference>
<reference evidence="2 3" key="1">
    <citation type="submission" date="2016-01" db="EMBL/GenBank/DDBJ databases">
        <title>Draft Genome Sequences of Seven Thermophilic Sporeformers Isolated from Foods.</title>
        <authorList>
            <person name="Berendsen E.M."/>
            <person name="Wells-Bennik M.H."/>
            <person name="Krawcyk A.O."/>
            <person name="De Jong A."/>
            <person name="Holsappel S."/>
            <person name="Eijlander R.T."/>
            <person name="Kuipers O.P."/>
        </authorList>
    </citation>
    <scope>NUCLEOTIDE SEQUENCE [LARGE SCALE GENOMIC DNA]</scope>
    <source>
        <strain evidence="2 3">B4135</strain>
    </source>
</reference>
<evidence type="ECO:0000313" key="3">
    <source>
        <dbReference type="Proteomes" id="UP000075683"/>
    </source>
</evidence>
<comment type="caution">
    <text evidence="2">The sequence shown here is derived from an EMBL/GenBank/DDBJ whole genome shotgun (WGS) entry which is preliminary data.</text>
</comment>
<sequence>MLAAQPKYPFEISHIILSLALPREPVRKTRNLSKRALIPANEMQEHPGYSFRNKNPAGPAR</sequence>